<organism evidence="2 3">
    <name type="scientific">Zymoseptoria tritici (strain ST99CH_3D7)</name>
    <dbReference type="NCBI Taxonomy" id="1276538"/>
    <lineage>
        <taxon>Eukaryota</taxon>
        <taxon>Fungi</taxon>
        <taxon>Dikarya</taxon>
        <taxon>Ascomycota</taxon>
        <taxon>Pezizomycotina</taxon>
        <taxon>Dothideomycetes</taxon>
        <taxon>Dothideomycetidae</taxon>
        <taxon>Mycosphaerellales</taxon>
        <taxon>Mycosphaerellaceae</taxon>
        <taxon>Zymoseptoria</taxon>
    </lineage>
</organism>
<dbReference type="EMBL" id="LT853699">
    <property type="protein sequence ID" value="SMQ53626.1"/>
    <property type="molecule type" value="Genomic_DNA"/>
</dbReference>
<sequence length="108" mass="12320">MVIFMEKILYLTMGLHRGTTTRVYAVPPCPLRLDLAARGAHVDICPRVNGQARGARLTTNSQFLTRWTHAFRHISDEGNRIRSWRTMDRSGQRPSAQLLQLSKPAHCH</sequence>
<dbReference type="Proteomes" id="UP000215127">
    <property type="component" value="Chromosome 8"/>
</dbReference>
<dbReference type="AlphaFoldDB" id="A0A1X7S1S0"/>
<protein>
    <submittedName>
        <fullName evidence="2">Uncharacterized protein</fullName>
    </submittedName>
</protein>
<reference evidence="2 3" key="1">
    <citation type="submission" date="2016-06" db="EMBL/GenBank/DDBJ databases">
        <authorList>
            <person name="Kjaerup R.B."/>
            <person name="Dalgaard T.S."/>
            <person name="Juul-Madsen H.R."/>
        </authorList>
    </citation>
    <scope>NUCLEOTIDE SEQUENCE [LARGE SCALE GENOMIC DNA]</scope>
</reference>
<proteinExistence type="predicted"/>
<evidence type="ECO:0000313" key="2">
    <source>
        <dbReference type="EMBL" id="SMQ53626.1"/>
    </source>
</evidence>
<evidence type="ECO:0000256" key="1">
    <source>
        <dbReference type="SAM" id="MobiDB-lite"/>
    </source>
</evidence>
<name>A0A1X7S1S0_ZYMT9</name>
<gene>
    <name evidence="2" type="ORF">ZT3D7_G8780</name>
</gene>
<keyword evidence="3" id="KW-1185">Reference proteome</keyword>
<evidence type="ECO:0000313" key="3">
    <source>
        <dbReference type="Proteomes" id="UP000215127"/>
    </source>
</evidence>
<feature type="region of interest" description="Disordered" evidence="1">
    <location>
        <begin position="85"/>
        <end position="108"/>
    </location>
</feature>
<accession>A0A1X7S1S0</accession>